<gene>
    <name evidence="1" type="ORF">DCW74_16905</name>
</gene>
<proteinExistence type="predicted"/>
<comment type="caution">
    <text evidence="1">The sequence shown here is derived from an EMBL/GenBank/DDBJ whole genome shotgun (WGS) entry which is preliminary data.</text>
</comment>
<protein>
    <submittedName>
        <fullName evidence="1">Uncharacterized protein</fullName>
    </submittedName>
</protein>
<name>A0A350P7Y2_9ALTE</name>
<sequence>MRGTEYVGYSEFHPGNLIAQLAEIAVFANALHSDWRTNSSDYFVSLYLELTKAHIWSEARSPLKALVGEKVFGAPRILSAFEYRQENLFLIGSNAYTIIADNSVRSSVFGEHEPKIISLEYSEEPVWELQFPV</sequence>
<accession>A0A350P7Y2</accession>
<dbReference type="AlphaFoldDB" id="A0A350P7Y2"/>
<dbReference type="EMBL" id="DNAN01000593">
    <property type="protein sequence ID" value="HAW77399.1"/>
    <property type="molecule type" value="Genomic_DNA"/>
</dbReference>
<evidence type="ECO:0000313" key="2">
    <source>
        <dbReference type="Proteomes" id="UP000263517"/>
    </source>
</evidence>
<reference evidence="1 2" key="1">
    <citation type="journal article" date="2018" name="Nat. Biotechnol.">
        <title>A standardized bacterial taxonomy based on genome phylogeny substantially revises the tree of life.</title>
        <authorList>
            <person name="Parks D.H."/>
            <person name="Chuvochina M."/>
            <person name="Waite D.W."/>
            <person name="Rinke C."/>
            <person name="Skarshewski A."/>
            <person name="Chaumeil P.A."/>
            <person name="Hugenholtz P."/>
        </authorList>
    </citation>
    <scope>NUCLEOTIDE SEQUENCE [LARGE SCALE GENOMIC DNA]</scope>
    <source>
        <strain evidence="1">UBA11978</strain>
    </source>
</reference>
<organism evidence="1 2">
    <name type="scientific">Alteromonas australica</name>
    <dbReference type="NCBI Taxonomy" id="589873"/>
    <lineage>
        <taxon>Bacteria</taxon>
        <taxon>Pseudomonadati</taxon>
        <taxon>Pseudomonadota</taxon>
        <taxon>Gammaproteobacteria</taxon>
        <taxon>Alteromonadales</taxon>
        <taxon>Alteromonadaceae</taxon>
        <taxon>Alteromonas/Salinimonas group</taxon>
        <taxon>Alteromonas</taxon>
    </lineage>
</organism>
<dbReference type="Proteomes" id="UP000263517">
    <property type="component" value="Unassembled WGS sequence"/>
</dbReference>
<evidence type="ECO:0000313" key="1">
    <source>
        <dbReference type="EMBL" id="HAW77399.1"/>
    </source>
</evidence>